<dbReference type="Pfam" id="PF21597">
    <property type="entry name" value="TetR_C_43"/>
    <property type="match status" value="1"/>
</dbReference>
<dbReference type="InterPro" id="IPR036271">
    <property type="entry name" value="Tet_transcr_reg_TetR-rel_C_sf"/>
</dbReference>
<accession>A0A7W7G0B3</accession>
<dbReference type="Proteomes" id="UP000533598">
    <property type="component" value="Unassembled WGS sequence"/>
</dbReference>
<dbReference type="EMBL" id="JACHMH010000001">
    <property type="protein sequence ID" value="MBB4682059.1"/>
    <property type="molecule type" value="Genomic_DNA"/>
</dbReference>
<dbReference type="PANTHER" id="PTHR30055">
    <property type="entry name" value="HTH-TYPE TRANSCRIPTIONAL REGULATOR RUTR"/>
    <property type="match status" value="1"/>
</dbReference>
<dbReference type="InterPro" id="IPR001647">
    <property type="entry name" value="HTH_TetR"/>
</dbReference>
<dbReference type="GO" id="GO:0000976">
    <property type="term" value="F:transcription cis-regulatory region binding"/>
    <property type="evidence" value="ECO:0007669"/>
    <property type="project" value="TreeGrafter"/>
</dbReference>
<dbReference type="InterPro" id="IPR050109">
    <property type="entry name" value="HTH-type_TetR-like_transc_reg"/>
</dbReference>
<keyword evidence="3" id="KW-0804">Transcription</keyword>
<keyword evidence="2 4" id="KW-0238">DNA-binding</keyword>
<reference evidence="6 7" key="1">
    <citation type="submission" date="2020-08" db="EMBL/GenBank/DDBJ databases">
        <title>Sequencing the genomes of 1000 actinobacteria strains.</title>
        <authorList>
            <person name="Klenk H.-P."/>
        </authorList>
    </citation>
    <scope>NUCLEOTIDE SEQUENCE [LARGE SCALE GENOMIC DNA]</scope>
    <source>
        <strain evidence="6 7">DSM 44230</strain>
    </source>
</reference>
<dbReference type="Gene3D" id="1.10.357.10">
    <property type="entry name" value="Tetracycline Repressor, domain 2"/>
    <property type="match status" value="1"/>
</dbReference>
<name>A0A7W7G0B3_9PSEU</name>
<evidence type="ECO:0000313" key="7">
    <source>
        <dbReference type="Proteomes" id="UP000533598"/>
    </source>
</evidence>
<dbReference type="PROSITE" id="PS50977">
    <property type="entry name" value="HTH_TETR_2"/>
    <property type="match status" value="1"/>
</dbReference>
<feature type="DNA-binding region" description="H-T-H motif" evidence="4">
    <location>
        <begin position="40"/>
        <end position="59"/>
    </location>
</feature>
<dbReference type="PANTHER" id="PTHR30055:SF234">
    <property type="entry name" value="HTH-TYPE TRANSCRIPTIONAL REGULATOR BETI"/>
    <property type="match status" value="1"/>
</dbReference>
<gene>
    <name evidence="6" type="ORF">HNR67_008177</name>
</gene>
<evidence type="ECO:0000256" key="2">
    <source>
        <dbReference type="ARBA" id="ARBA00023125"/>
    </source>
</evidence>
<dbReference type="SUPFAM" id="SSF46689">
    <property type="entry name" value="Homeodomain-like"/>
    <property type="match status" value="1"/>
</dbReference>
<evidence type="ECO:0000256" key="3">
    <source>
        <dbReference type="ARBA" id="ARBA00023163"/>
    </source>
</evidence>
<evidence type="ECO:0000256" key="4">
    <source>
        <dbReference type="PROSITE-ProRule" id="PRU00335"/>
    </source>
</evidence>
<evidence type="ECO:0000256" key="1">
    <source>
        <dbReference type="ARBA" id="ARBA00023015"/>
    </source>
</evidence>
<feature type="domain" description="HTH tetR-type" evidence="5">
    <location>
        <begin position="18"/>
        <end position="77"/>
    </location>
</feature>
<dbReference type="InterPro" id="IPR009057">
    <property type="entry name" value="Homeodomain-like_sf"/>
</dbReference>
<organism evidence="6 7">
    <name type="scientific">Crossiella cryophila</name>
    <dbReference type="NCBI Taxonomy" id="43355"/>
    <lineage>
        <taxon>Bacteria</taxon>
        <taxon>Bacillati</taxon>
        <taxon>Actinomycetota</taxon>
        <taxon>Actinomycetes</taxon>
        <taxon>Pseudonocardiales</taxon>
        <taxon>Pseudonocardiaceae</taxon>
        <taxon>Crossiella</taxon>
    </lineage>
</organism>
<evidence type="ECO:0000259" key="5">
    <source>
        <dbReference type="PROSITE" id="PS50977"/>
    </source>
</evidence>
<dbReference type="RefSeq" id="WP_185009074.1">
    <property type="nucleotide sequence ID" value="NZ_BAAAUI010000061.1"/>
</dbReference>
<evidence type="ECO:0000313" key="6">
    <source>
        <dbReference type="EMBL" id="MBB4682059.1"/>
    </source>
</evidence>
<dbReference type="AlphaFoldDB" id="A0A7W7G0B3"/>
<dbReference type="InterPro" id="IPR049445">
    <property type="entry name" value="TetR_SbtR-like_C"/>
</dbReference>
<dbReference type="Pfam" id="PF00440">
    <property type="entry name" value="TetR_N"/>
    <property type="match status" value="1"/>
</dbReference>
<keyword evidence="1" id="KW-0805">Transcription regulation</keyword>
<dbReference type="GO" id="GO:0003700">
    <property type="term" value="F:DNA-binding transcription factor activity"/>
    <property type="evidence" value="ECO:0007669"/>
    <property type="project" value="TreeGrafter"/>
</dbReference>
<proteinExistence type="predicted"/>
<comment type="caution">
    <text evidence="6">The sequence shown here is derived from an EMBL/GenBank/DDBJ whole genome shotgun (WGS) entry which is preliminary data.</text>
</comment>
<protein>
    <submittedName>
        <fullName evidence="6">AcrR family transcriptional regulator</fullName>
    </submittedName>
</protein>
<sequence length="209" mass="22141">MSAVEQLLSTGAARADARRNVARLVAAARAALDEQGLGVTTREIAHRAGVGLGTVHRRVPSVEKLIGAILIDTIDSMAELVTEAAREPDPWLAFAGFAESYVQLRAASCGLHAALAGDGDLNLGGPLDRLRDEVTALIQRTQDAGAIRTDLDPHDVFFVLATAIPAERTMGLLARPDQWRRNLGVLLDGLRNAAVTTPSAQFTPVKPPA</sequence>
<dbReference type="SUPFAM" id="SSF48498">
    <property type="entry name" value="Tetracyclin repressor-like, C-terminal domain"/>
    <property type="match status" value="1"/>
</dbReference>
<keyword evidence="7" id="KW-1185">Reference proteome</keyword>